<evidence type="ECO:0000313" key="3">
    <source>
        <dbReference type="Proteomes" id="UP001520654"/>
    </source>
</evidence>
<evidence type="ECO:0000313" key="2">
    <source>
        <dbReference type="EMBL" id="MCC0100850.1"/>
    </source>
</evidence>
<dbReference type="RefSeq" id="WP_229346073.1">
    <property type="nucleotide sequence ID" value="NZ_JAINUL010000039.1"/>
</dbReference>
<reference evidence="2 3" key="1">
    <citation type="submission" date="2021-08" db="EMBL/GenBank/DDBJ databases">
        <title>Genomic Architecture of Streptomyces flavotricini NGL1 and Streptomyces erythrochromogenes HMS4 With Differential Plant Beneficial attributes and laccase production capabilities.</title>
        <authorList>
            <person name="Salwan R."/>
            <person name="Kaur R."/>
            <person name="Sharma V."/>
        </authorList>
    </citation>
    <scope>NUCLEOTIDE SEQUENCE [LARGE SCALE GENOMIC DNA]</scope>
    <source>
        <strain evidence="2 3">NGL1</strain>
    </source>
</reference>
<feature type="compositionally biased region" description="Low complexity" evidence="1">
    <location>
        <begin position="120"/>
        <end position="132"/>
    </location>
</feature>
<organism evidence="2 3">
    <name type="scientific">Streptomyces flavotricini</name>
    <dbReference type="NCBI Taxonomy" id="66888"/>
    <lineage>
        <taxon>Bacteria</taxon>
        <taxon>Bacillati</taxon>
        <taxon>Actinomycetota</taxon>
        <taxon>Actinomycetes</taxon>
        <taxon>Kitasatosporales</taxon>
        <taxon>Streptomycetaceae</taxon>
        <taxon>Streptomyces</taxon>
    </lineage>
</organism>
<sequence length="141" mass="14686">MWDYAEFSAEARKLGGPDALRAAYVRKGLQKGFQKGIQVGVRLGQRQGFVAGVITIGVPVVGWKAFKEFRDRRAAAATQAVVGVSETVTTTEEAVIAEAEAVIATVEVAPVVDEPERAPGPESSSPAAAQSATVAGEDVST</sequence>
<keyword evidence="3" id="KW-1185">Reference proteome</keyword>
<dbReference type="EMBL" id="JAINUL010000039">
    <property type="protein sequence ID" value="MCC0100850.1"/>
    <property type="molecule type" value="Genomic_DNA"/>
</dbReference>
<dbReference type="Proteomes" id="UP001520654">
    <property type="component" value="Unassembled WGS sequence"/>
</dbReference>
<comment type="caution">
    <text evidence="2">The sequence shown here is derived from an EMBL/GenBank/DDBJ whole genome shotgun (WGS) entry which is preliminary data.</text>
</comment>
<feature type="region of interest" description="Disordered" evidence="1">
    <location>
        <begin position="112"/>
        <end position="141"/>
    </location>
</feature>
<protein>
    <submittedName>
        <fullName evidence="2">Uncharacterized protein</fullName>
    </submittedName>
</protein>
<proteinExistence type="predicted"/>
<name>A0ABS8EI86_9ACTN</name>
<accession>A0ABS8EI86</accession>
<evidence type="ECO:0000256" key="1">
    <source>
        <dbReference type="SAM" id="MobiDB-lite"/>
    </source>
</evidence>
<gene>
    <name evidence="2" type="ORF">K7B10_40135</name>
</gene>